<dbReference type="InterPro" id="IPR036113">
    <property type="entry name" value="Asp/Glu-ADT_sf_sub_c"/>
</dbReference>
<dbReference type="PANTHER" id="PTHR15004">
    <property type="entry name" value="GLUTAMYL-TRNA(GLN) AMIDOTRANSFERASE SUBUNIT C, MITOCHONDRIAL"/>
    <property type="match status" value="1"/>
</dbReference>
<dbReference type="HAMAP" id="MF_00122">
    <property type="entry name" value="GatC"/>
    <property type="match status" value="1"/>
</dbReference>
<organism evidence="2 3">
    <name type="scientific">Gulosibacter bifidus</name>
    <dbReference type="NCBI Taxonomy" id="272239"/>
    <lineage>
        <taxon>Bacteria</taxon>
        <taxon>Bacillati</taxon>
        <taxon>Actinomycetota</taxon>
        <taxon>Actinomycetes</taxon>
        <taxon>Micrococcales</taxon>
        <taxon>Microbacteriaceae</taxon>
        <taxon>Gulosibacter</taxon>
    </lineage>
</organism>
<keyword evidence="1" id="KW-0067">ATP-binding</keyword>
<dbReference type="InterPro" id="IPR003837">
    <property type="entry name" value="GatC"/>
</dbReference>
<reference evidence="3" key="1">
    <citation type="journal article" date="2019" name="Int. J. Syst. Evol. Microbiol.">
        <title>The Global Catalogue of Microorganisms (GCM) 10K type strain sequencing project: providing services to taxonomists for standard genome sequencing and annotation.</title>
        <authorList>
            <consortium name="The Broad Institute Genomics Platform"/>
            <consortium name="The Broad Institute Genome Sequencing Center for Infectious Disease"/>
            <person name="Wu L."/>
            <person name="Ma J."/>
        </authorList>
    </citation>
    <scope>NUCLEOTIDE SEQUENCE [LARGE SCALE GENOMIC DNA]</scope>
    <source>
        <strain evidence="3">TISTR 1511</strain>
    </source>
</reference>
<proteinExistence type="inferred from homology"/>
<name>A0ABW5RI52_9MICO</name>
<dbReference type="PANTHER" id="PTHR15004:SF0">
    <property type="entry name" value="GLUTAMYL-TRNA(GLN) AMIDOTRANSFERASE SUBUNIT C, MITOCHONDRIAL"/>
    <property type="match status" value="1"/>
</dbReference>
<sequence length="99" mass="10916">MSDITAADVEHLASLARIDLTEDEVSRMAEQLVTIQHMIEKVREVASPDVPPASHPLVMPNTFRPDEPGAVLERDAALEGAPDRDETRFRVTAILGEEQ</sequence>
<dbReference type="EMBL" id="JBHUNF010000003">
    <property type="protein sequence ID" value="MFD2674776.1"/>
    <property type="molecule type" value="Genomic_DNA"/>
</dbReference>
<gene>
    <name evidence="1 2" type="primary">gatC</name>
    <name evidence="2" type="ORF">ACFSUQ_05595</name>
</gene>
<dbReference type="Pfam" id="PF02686">
    <property type="entry name" value="GatC"/>
    <property type="match status" value="1"/>
</dbReference>
<comment type="catalytic activity">
    <reaction evidence="1">
        <text>L-glutamyl-tRNA(Gln) + L-glutamine + ATP + H2O = L-glutaminyl-tRNA(Gln) + L-glutamate + ADP + phosphate + H(+)</text>
        <dbReference type="Rhea" id="RHEA:17521"/>
        <dbReference type="Rhea" id="RHEA-COMP:9681"/>
        <dbReference type="Rhea" id="RHEA-COMP:9684"/>
        <dbReference type="ChEBI" id="CHEBI:15377"/>
        <dbReference type="ChEBI" id="CHEBI:15378"/>
        <dbReference type="ChEBI" id="CHEBI:29985"/>
        <dbReference type="ChEBI" id="CHEBI:30616"/>
        <dbReference type="ChEBI" id="CHEBI:43474"/>
        <dbReference type="ChEBI" id="CHEBI:58359"/>
        <dbReference type="ChEBI" id="CHEBI:78520"/>
        <dbReference type="ChEBI" id="CHEBI:78521"/>
        <dbReference type="ChEBI" id="CHEBI:456216"/>
    </reaction>
</comment>
<dbReference type="EC" id="6.3.5.-" evidence="1"/>
<evidence type="ECO:0000313" key="2">
    <source>
        <dbReference type="EMBL" id="MFD2674776.1"/>
    </source>
</evidence>
<comment type="similarity">
    <text evidence="1">Belongs to the GatC family.</text>
</comment>
<evidence type="ECO:0000313" key="3">
    <source>
        <dbReference type="Proteomes" id="UP001597453"/>
    </source>
</evidence>
<keyword evidence="3" id="KW-1185">Reference proteome</keyword>
<protein>
    <recommendedName>
        <fullName evidence="1">Aspartyl/glutamyl-tRNA(Asn/Gln) amidotransferase subunit C</fullName>
        <shortName evidence="1">Asp/Glu-ADT subunit C</shortName>
        <ecNumber evidence="1">6.3.5.-</ecNumber>
    </recommendedName>
</protein>
<comment type="catalytic activity">
    <reaction evidence="1">
        <text>L-aspartyl-tRNA(Asn) + L-glutamine + ATP + H2O = L-asparaginyl-tRNA(Asn) + L-glutamate + ADP + phosphate + 2 H(+)</text>
        <dbReference type="Rhea" id="RHEA:14513"/>
        <dbReference type="Rhea" id="RHEA-COMP:9674"/>
        <dbReference type="Rhea" id="RHEA-COMP:9677"/>
        <dbReference type="ChEBI" id="CHEBI:15377"/>
        <dbReference type="ChEBI" id="CHEBI:15378"/>
        <dbReference type="ChEBI" id="CHEBI:29985"/>
        <dbReference type="ChEBI" id="CHEBI:30616"/>
        <dbReference type="ChEBI" id="CHEBI:43474"/>
        <dbReference type="ChEBI" id="CHEBI:58359"/>
        <dbReference type="ChEBI" id="CHEBI:78515"/>
        <dbReference type="ChEBI" id="CHEBI:78516"/>
        <dbReference type="ChEBI" id="CHEBI:456216"/>
    </reaction>
</comment>
<dbReference type="Gene3D" id="1.10.20.60">
    <property type="entry name" value="Glu-tRNAGln amidotransferase C subunit, N-terminal domain"/>
    <property type="match status" value="1"/>
</dbReference>
<dbReference type="Proteomes" id="UP001597453">
    <property type="component" value="Unassembled WGS sequence"/>
</dbReference>
<dbReference type="SUPFAM" id="SSF141000">
    <property type="entry name" value="Glu-tRNAGln amidotransferase C subunit"/>
    <property type="match status" value="1"/>
</dbReference>
<accession>A0ABW5RI52</accession>
<comment type="function">
    <text evidence="1">Allows the formation of correctly charged Asn-tRNA(Asn) or Gln-tRNA(Gln) through the transamidation of misacylated Asp-tRNA(Asn) or Glu-tRNA(Gln) in organisms which lack either or both of asparaginyl-tRNA or glutaminyl-tRNA synthetases. The reaction takes place in the presence of glutamine and ATP through an activated phospho-Asp-tRNA(Asn) or phospho-Glu-tRNA(Gln).</text>
</comment>
<keyword evidence="1" id="KW-0436">Ligase</keyword>
<dbReference type="NCBIfam" id="TIGR00135">
    <property type="entry name" value="gatC"/>
    <property type="match status" value="1"/>
</dbReference>
<keyword evidence="1" id="KW-0547">Nucleotide-binding</keyword>
<keyword evidence="1" id="KW-0648">Protein biosynthesis</keyword>
<comment type="caution">
    <text evidence="2">The sequence shown here is derived from an EMBL/GenBank/DDBJ whole genome shotgun (WGS) entry which is preliminary data.</text>
</comment>
<comment type="subunit">
    <text evidence="1">Heterotrimer of A, B and C subunits.</text>
</comment>
<dbReference type="RefSeq" id="WP_066056050.1">
    <property type="nucleotide sequence ID" value="NZ_JBHUNF010000003.1"/>
</dbReference>
<evidence type="ECO:0000256" key="1">
    <source>
        <dbReference type="HAMAP-Rule" id="MF_00122"/>
    </source>
</evidence>